<evidence type="ECO:0000313" key="1">
    <source>
        <dbReference type="EMBL" id="GBG83183.1"/>
    </source>
</evidence>
<evidence type="ECO:0000313" key="2">
    <source>
        <dbReference type="Proteomes" id="UP000265515"/>
    </source>
</evidence>
<keyword evidence="2" id="KW-1185">Reference proteome</keyword>
<dbReference type="Proteomes" id="UP000265515">
    <property type="component" value="Unassembled WGS sequence"/>
</dbReference>
<protein>
    <submittedName>
        <fullName evidence="1">Uncharacterized protein</fullName>
    </submittedName>
</protein>
<organism evidence="1 2">
    <name type="scientific">Chara braunii</name>
    <name type="common">Braun's stonewort</name>
    <dbReference type="NCBI Taxonomy" id="69332"/>
    <lineage>
        <taxon>Eukaryota</taxon>
        <taxon>Viridiplantae</taxon>
        <taxon>Streptophyta</taxon>
        <taxon>Charophyceae</taxon>
        <taxon>Charales</taxon>
        <taxon>Characeae</taxon>
        <taxon>Chara</taxon>
    </lineage>
</organism>
<name>A0A388LLS1_CHABU</name>
<dbReference type="AlphaFoldDB" id="A0A388LLS1"/>
<reference evidence="1 2" key="1">
    <citation type="journal article" date="2018" name="Cell">
        <title>The Chara Genome: Secondary Complexity and Implications for Plant Terrestrialization.</title>
        <authorList>
            <person name="Nishiyama T."/>
            <person name="Sakayama H."/>
            <person name="Vries J.D."/>
            <person name="Buschmann H."/>
            <person name="Saint-Marcoux D."/>
            <person name="Ullrich K.K."/>
            <person name="Haas F.B."/>
            <person name="Vanderstraeten L."/>
            <person name="Becker D."/>
            <person name="Lang D."/>
            <person name="Vosolsobe S."/>
            <person name="Rombauts S."/>
            <person name="Wilhelmsson P.K.I."/>
            <person name="Janitza P."/>
            <person name="Kern R."/>
            <person name="Heyl A."/>
            <person name="Rumpler F."/>
            <person name="Villalobos L.I.A.C."/>
            <person name="Clay J.M."/>
            <person name="Skokan R."/>
            <person name="Toyoda A."/>
            <person name="Suzuki Y."/>
            <person name="Kagoshima H."/>
            <person name="Schijlen E."/>
            <person name="Tajeshwar N."/>
            <person name="Catarino B."/>
            <person name="Hetherington A.J."/>
            <person name="Saltykova A."/>
            <person name="Bonnot C."/>
            <person name="Breuninger H."/>
            <person name="Symeonidi A."/>
            <person name="Radhakrishnan G.V."/>
            <person name="Van Nieuwerburgh F."/>
            <person name="Deforce D."/>
            <person name="Chang C."/>
            <person name="Karol K.G."/>
            <person name="Hedrich R."/>
            <person name="Ulvskov P."/>
            <person name="Glockner G."/>
            <person name="Delwiche C.F."/>
            <person name="Petrasek J."/>
            <person name="Van de Peer Y."/>
            <person name="Friml J."/>
            <person name="Beilby M."/>
            <person name="Dolan L."/>
            <person name="Kohara Y."/>
            <person name="Sugano S."/>
            <person name="Fujiyama A."/>
            <person name="Delaux P.-M."/>
            <person name="Quint M."/>
            <person name="TheiBen G."/>
            <person name="Hagemann M."/>
            <person name="Harholt J."/>
            <person name="Dunand C."/>
            <person name="Zachgo S."/>
            <person name="Langdale J."/>
            <person name="Maumus F."/>
            <person name="Straeten D.V.D."/>
            <person name="Gould S.B."/>
            <person name="Rensing S.A."/>
        </authorList>
    </citation>
    <scope>NUCLEOTIDE SEQUENCE [LARGE SCALE GENOMIC DNA]</scope>
    <source>
        <strain evidence="1 2">S276</strain>
    </source>
</reference>
<dbReference type="Gene3D" id="2.60.120.380">
    <property type="match status" value="1"/>
</dbReference>
<gene>
    <name evidence="1" type="ORF">CBR_g36799</name>
</gene>
<proteinExistence type="predicted"/>
<sequence length="1268" mass="137061">MDGLSVGGAVAAAAVTSSGLGDGEAPRGGYGGCGGDGSGSLATCRLAVGMAVNTYSLFLQLMMITSILFLSTCPSVAVNTYSKLYAKGGRSFSILRSDTLDVVWDSGDAFEANISALNPSYFNSRGFTKEEYDSLLHRRIINQNASIKAGLLEQFSAGTVDSMSTEMGCQPRALAFGLINQEKDRFLFIALKNPSGIMVYNFTNPSAPVFKSWTKLSVQDLEPEALYFTAAGEFGQFSSSAYLYVTCGFSASLLMYQVNADGGLTLVTRFDGTVGADGVPFGTRLINGLPSYSSIAYIPAGSSMLLAPLLLVGNQFGRRMEVFLINSTAAGTSVALQRLGAVNYSSGIAEPGSTVPVFMPGFPSDIYVQGNLLAVTIVPYDPSDAARSVEVQAEVAPGVVMFYQIKEDGPQPFKFLGFSSTGYWPKKIVFAGSRFLVVNYAKYAPINRGLQNVDLPGGVTEITVSSEISSLTGALQAVAAQDNKNVSSLAINLAFDKVILDDEIELPGSGRLARDPQPVDIAYSNNSDIAYVLLRSSNAIAKLNVTAREFVSIHWLGAKNYSSVRIDASSKDGGINMRTFNNLFGLYMPSSMQVLPAFPGYGDEEYIITVNEGDDTPVPGGGVTVKELDLDPQAFPAADDYKNPANLGDLKVVLWKGLTSQVHTQLYHNLTRTAETLCDTYSYFQFEVNSSQVCMDMRVKLTAMQGTPDIYVSRAPAVNPEIYDLTWSNYESTSDNVEDFVISHLDPEFVPGMYYFGVYAYCEDVRKEAAIYNITVTLENPTSMTGSTNDLLSSPVVNVPTPVGFMHYYSFCVNYPCAPITINVSDCQPGANFCPEVLVSTSVMKPEVEDYTWKTMGGRRSVTIGLEDPYNEGGVFYVGILSRCVDPDPANCAAASAQSVYNLSVSYDSTPPPSCPPKRSLVTEPSVGTMVLAEEVPANQSTNCGDLNYYAIKVEDPCFDLVIEATPACLTCGLPRIYVSKDYIDMPTALDRTWASSQSSGTSSVVVSAFDRDFTIGWFFIGVQADCSMPNSSPAVGTTPLTAATYSIVVKFSSSHVYRWPNVTNVDMMNKMIINQYVGQPTGYHYYHFCVRNKTLGDVVVTLANCVSPSDCPDTYWWPEMLVSKSRWAPTVSDRAWRLAQLNRNNVTLRVHDPDTRQEGGHYFVGVYAWCNKDCNLSQSLAGESCAPCQNILNSPYNLSVQQGATPLEIVQPVPETSQLQVNSTAANAKAAKSGATVGFSAGDWWGTSFRIVLAVAVTSFLALLHLL</sequence>
<dbReference type="Gramene" id="GBG83183">
    <property type="protein sequence ID" value="GBG83183"/>
    <property type="gene ID" value="CBR_g36799"/>
</dbReference>
<dbReference type="PANTHER" id="PTHR46928">
    <property type="entry name" value="MESENCHYME-SPECIFIC CELL SURFACE GLYCOPROTEIN"/>
    <property type="match status" value="1"/>
</dbReference>
<dbReference type="OrthoDB" id="422728at2759"/>
<accession>A0A388LLS1</accession>
<dbReference type="EMBL" id="BFEA01000431">
    <property type="protein sequence ID" value="GBG83183.1"/>
    <property type="molecule type" value="Genomic_DNA"/>
</dbReference>
<dbReference type="InterPro" id="IPR052956">
    <property type="entry name" value="Mesenchyme-surface_protein"/>
</dbReference>
<dbReference type="PANTHER" id="PTHR46928:SF1">
    <property type="entry name" value="MESENCHYME-SPECIFIC CELL SURFACE GLYCOPROTEIN"/>
    <property type="match status" value="1"/>
</dbReference>
<comment type="caution">
    <text evidence="1">The sequence shown here is derived from an EMBL/GenBank/DDBJ whole genome shotgun (WGS) entry which is preliminary data.</text>
</comment>